<accession>A0A5Q2N4X8</accession>
<dbReference type="EMBL" id="CP045875">
    <property type="protein sequence ID" value="QGG48993.1"/>
    <property type="molecule type" value="Genomic_DNA"/>
</dbReference>
<dbReference type="Proteomes" id="UP000366051">
    <property type="component" value="Chromosome"/>
</dbReference>
<gene>
    <name evidence="1" type="ORF">FTV88_2904</name>
</gene>
<keyword evidence="2" id="KW-1185">Reference proteome</keyword>
<proteinExistence type="predicted"/>
<dbReference type="AlphaFoldDB" id="A0A5Q2N4X8"/>
<dbReference type="KEGG" id="hcv:FTV88_2904"/>
<dbReference type="RefSeq" id="WP_153726051.1">
    <property type="nucleotide sequence ID" value="NZ_CP045875.1"/>
</dbReference>
<protein>
    <submittedName>
        <fullName evidence="1">Type I-D CRISPR-associated protein Cas10d/Csc3</fullName>
    </submittedName>
</protein>
<sequence>MAMITRVVDSYASFYRSGARKDSAYARLRPLSIVADCLLKAPAHTDRESLSLIAQGEINAFLDRVRNDHDSASGWLPLYKEPAAQREAVEQFVQLFLEEVFDDYSKGSRALLRKYLNRLKNGCEAYYIKTYAYRSKSQDTDTEKAAPQE</sequence>
<reference evidence="2" key="1">
    <citation type="submission" date="2019-11" db="EMBL/GenBank/DDBJ databases">
        <title>Genome sequence of Heliorestis convoluta strain HH, an alkaliphilic and minimalistic phototrophic bacterium from a soda lake in Egypt.</title>
        <authorList>
            <person name="Dewey E.D."/>
            <person name="Stokes L.M."/>
            <person name="Burchell B.M."/>
            <person name="Shaffer K.N."/>
            <person name="Huntington A.M."/>
            <person name="Baker J.M."/>
            <person name="Nadendla S."/>
            <person name="Giglio M.G."/>
            <person name="Touchman J.W."/>
            <person name="Blankenship R.E."/>
            <person name="Madigan M.T."/>
            <person name="Sattley W.M."/>
        </authorList>
    </citation>
    <scope>NUCLEOTIDE SEQUENCE [LARGE SCALE GENOMIC DNA]</scope>
    <source>
        <strain evidence="2">HH</strain>
    </source>
</reference>
<evidence type="ECO:0000313" key="2">
    <source>
        <dbReference type="Proteomes" id="UP000366051"/>
    </source>
</evidence>
<name>A0A5Q2N4X8_9FIRM</name>
<evidence type="ECO:0000313" key="1">
    <source>
        <dbReference type="EMBL" id="QGG48993.1"/>
    </source>
</evidence>
<organism evidence="1 2">
    <name type="scientific">Heliorestis convoluta</name>
    <dbReference type="NCBI Taxonomy" id="356322"/>
    <lineage>
        <taxon>Bacteria</taxon>
        <taxon>Bacillati</taxon>
        <taxon>Bacillota</taxon>
        <taxon>Clostridia</taxon>
        <taxon>Eubacteriales</taxon>
        <taxon>Heliobacteriaceae</taxon>
        <taxon>Heliorestis</taxon>
    </lineage>
</organism>